<dbReference type="AlphaFoldDB" id="A0A0D2ETJ9"/>
<evidence type="ECO:0000256" key="4">
    <source>
        <dbReference type="ARBA" id="ARBA00023163"/>
    </source>
</evidence>
<feature type="compositionally biased region" description="Polar residues" evidence="6">
    <location>
        <begin position="103"/>
        <end position="113"/>
    </location>
</feature>
<dbReference type="OrthoDB" id="4108767at2759"/>
<dbReference type="GO" id="GO:0003677">
    <property type="term" value="F:DNA binding"/>
    <property type="evidence" value="ECO:0007669"/>
    <property type="project" value="InterPro"/>
</dbReference>
<evidence type="ECO:0000313" key="8">
    <source>
        <dbReference type="EMBL" id="KIW58065.1"/>
    </source>
</evidence>
<keyword evidence="9" id="KW-1185">Reference proteome</keyword>
<evidence type="ECO:0000256" key="2">
    <source>
        <dbReference type="ARBA" id="ARBA00022723"/>
    </source>
</evidence>
<dbReference type="GeneID" id="25324523"/>
<feature type="compositionally biased region" description="Basic and acidic residues" evidence="6">
    <location>
        <begin position="27"/>
        <end position="43"/>
    </location>
</feature>
<accession>A0A0D2ETJ9</accession>
<dbReference type="EMBL" id="KN847318">
    <property type="protein sequence ID" value="KIW58065.1"/>
    <property type="molecule type" value="Genomic_DNA"/>
</dbReference>
<dbReference type="Pfam" id="PF04082">
    <property type="entry name" value="Fungal_trans"/>
    <property type="match status" value="1"/>
</dbReference>
<feature type="region of interest" description="Disordered" evidence="6">
    <location>
        <begin position="17"/>
        <end position="53"/>
    </location>
</feature>
<comment type="subcellular location">
    <subcellularLocation>
        <location evidence="1">Nucleus</location>
    </subcellularLocation>
</comment>
<proteinExistence type="predicted"/>
<evidence type="ECO:0000259" key="7">
    <source>
        <dbReference type="SMART" id="SM00906"/>
    </source>
</evidence>
<dbReference type="CDD" id="cd12148">
    <property type="entry name" value="fungal_TF_MHR"/>
    <property type="match status" value="1"/>
</dbReference>
<evidence type="ECO:0000256" key="3">
    <source>
        <dbReference type="ARBA" id="ARBA00023015"/>
    </source>
</evidence>
<dbReference type="GO" id="GO:0000981">
    <property type="term" value="F:DNA-binding transcription factor activity, RNA polymerase II-specific"/>
    <property type="evidence" value="ECO:0007669"/>
    <property type="project" value="InterPro"/>
</dbReference>
<dbReference type="PANTHER" id="PTHR47338:SF5">
    <property type="entry name" value="ZN(II)2CYS6 TRANSCRIPTION FACTOR (EUROFUNG)"/>
    <property type="match status" value="1"/>
</dbReference>
<keyword evidence="4" id="KW-0804">Transcription</keyword>
<dbReference type="InterPro" id="IPR007219">
    <property type="entry name" value="XnlR_reg_dom"/>
</dbReference>
<evidence type="ECO:0000256" key="6">
    <source>
        <dbReference type="SAM" id="MobiDB-lite"/>
    </source>
</evidence>
<dbReference type="SMART" id="SM00906">
    <property type="entry name" value="Fungal_trans"/>
    <property type="match status" value="1"/>
</dbReference>
<protein>
    <recommendedName>
        <fullName evidence="7">Xylanolytic transcriptional activator regulatory domain-containing protein</fullName>
    </recommendedName>
</protein>
<evidence type="ECO:0000256" key="5">
    <source>
        <dbReference type="ARBA" id="ARBA00023242"/>
    </source>
</evidence>
<keyword evidence="3" id="KW-0805">Transcription regulation</keyword>
<sequence>MGRPACSLCARVGSECIFPTKRKRPEPRRNSSNKKEKKSDSRDANTTFDKLLDKPDWPAAKRVLLSIFRHEDRLMQLINSTSPSSDSDKRRSAGPACSERSEGSPSRSQTQDIGQPLGSTEAIESNVPRSTKVTDFLHDPSGQQMMQLQTNEEQGNIWQFQQLCGPFGENESDLSQGLLPDEVLQWVVQSPVRHQDLQSFQYSDSAGQARSEAHSASSGFSLSPSGGPFDTSSAKTYSLAVPEDQVVHLVELFFARVSSFLPIFHRPRFYTRYIPQNVSDGECFRRLDLESALILNGIMSLSARFSTSPYWSATTPNERGEIFAQKAKTIFADATSQEDRTPTLSYLQGCILLAFYHHTNSPSSFGWMLSGVCMRLAYDLGINYVDEDLIGRTTFGRPQWSSVEEWVEREEKRRAFWSVWELDAFPSTMSRRPYAIDRNKIKALLPASDDHWFAAEPIASAFVGSTPATAWKSLQGSPNQTERAWFLVANSLMVLASDMVEQKGVPQQVKEEMESVLSCFALSLPEQFRVASNPPVFNERTFASSNWIMATNIMLTVARTYAALIASSPDSTVSPTTTNLNSTNGRTATASKCVQHGHDIVRVVRAWTPDYIAYTTPFIACSLVGPAAMHFPDHESSSQELQITSVDKELVLLTIHQFARYWKIGSLLIDITTTINKFNAESPCELTAREKELAVRYASIMPSMETRNRANSIASP</sequence>
<reference evidence="8 9" key="1">
    <citation type="submission" date="2015-01" db="EMBL/GenBank/DDBJ databases">
        <title>The Genome Sequence of Exophiala xenobiotica CBS118157.</title>
        <authorList>
            <consortium name="The Broad Institute Genomics Platform"/>
            <person name="Cuomo C."/>
            <person name="de Hoog S."/>
            <person name="Gorbushina A."/>
            <person name="Stielow B."/>
            <person name="Teixiera M."/>
            <person name="Abouelleil A."/>
            <person name="Chapman S.B."/>
            <person name="Priest M."/>
            <person name="Young S.K."/>
            <person name="Wortman J."/>
            <person name="Nusbaum C."/>
            <person name="Birren B."/>
        </authorList>
    </citation>
    <scope>NUCLEOTIDE SEQUENCE [LARGE SCALE GENOMIC DNA]</scope>
    <source>
        <strain evidence="8 9">CBS 118157</strain>
    </source>
</reference>
<keyword evidence="5" id="KW-0539">Nucleus</keyword>
<gene>
    <name evidence="8" type="ORF">PV05_02615</name>
</gene>
<organism evidence="8 9">
    <name type="scientific">Exophiala xenobiotica</name>
    <dbReference type="NCBI Taxonomy" id="348802"/>
    <lineage>
        <taxon>Eukaryota</taxon>
        <taxon>Fungi</taxon>
        <taxon>Dikarya</taxon>
        <taxon>Ascomycota</taxon>
        <taxon>Pezizomycotina</taxon>
        <taxon>Eurotiomycetes</taxon>
        <taxon>Chaetothyriomycetidae</taxon>
        <taxon>Chaetothyriales</taxon>
        <taxon>Herpotrichiellaceae</taxon>
        <taxon>Exophiala</taxon>
    </lineage>
</organism>
<dbReference type="InterPro" id="IPR050815">
    <property type="entry name" value="TF_fung"/>
</dbReference>
<evidence type="ECO:0000313" key="9">
    <source>
        <dbReference type="Proteomes" id="UP000054342"/>
    </source>
</evidence>
<dbReference type="RefSeq" id="XP_013318649.1">
    <property type="nucleotide sequence ID" value="XM_013463195.1"/>
</dbReference>
<name>A0A0D2ETJ9_9EURO</name>
<evidence type="ECO:0000256" key="1">
    <source>
        <dbReference type="ARBA" id="ARBA00004123"/>
    </source>
</evidence>
<dbReference type="PANTHER" id="PTHR47338">
    <property type="entry name" value="ZN(II)2CYS6 TRANSCRIPTION FACTOR (EUROFUNG)-RELATED"/>
    <property type="match status" value="1"/>
</dbReference>
<dbReference type="GO" id="GO:0005634">
    <property type="term" value="C:nucleus"/>
    <property type="evidence" value="ECO:0007669"/>
    <property type="project" value="UniProtKB-SubCell"/>
</dbReference>
<feature type="region of interest" description="Disordered" evidence="6">
    <location>
        <begin position="78"/>
        <end position="115"/>
    </location>
</feature>
<dbReference type="GO" id="GO:0006351">
    <property type="term" value="P:DNA-templated transcription"/>
    <property type="evidence" value="ECO:0007669"/>
    <property type="project" value="InterPro"/>
</dbReference>
<dbReference type="STRING" id="348802.A0A0D2ETJ9"/>
<feature type="domain" description="Xylanolytic transcriptional activator regulatory" evidence="7">
    <location>
        <begin position="366"/>
        <end position="452"/>
    </location>
</feature>
<dbReference type="HOGENOM" id="CLU_011017_2_2_1"/>
<keyword evidence="2" id="KW-0479">Metal-binding</keyword>
<dbReference type="Proteomes" id="UP000054342">
    <property type="component" value="Unassembled WGS sequence"/>
</dbReference>
<dbReference type="GO" id="GO:0008270">
    <property type="term" value="F:zinc ion binding"/>
    <property type="evidence" value="ECO:0007669"/>
    <property type="project" value="InterPro"/>
</dbReference>